<keyword evidence="1" id="KW-0472">Membrane</keyword>
<sequence>MVGLVSPVTLRSGGGGNLVTRAVEVLEELKTWKTLEGGSKIHVFLESDPLLELLALELVKGQYVLKEQPQGEKTDPKEILSVNILDGNFKIDILDLDFRDGKRKSIKAKEKDFGEGVIVIVIDGTMGVCTSIDMYVVGAVPLLGSGHGCSDGLLSLDLLLWKLFPRQGTVSKEGAPLHSVSSAFFLLFLRSAVLQFISYLILFLYAEGTF</sequence>
<evidence type="ECO:0000313" key="3">
    <source>
        <dbReference type="Proteomes" id="UP001066276"/>
    </source>
</evidence>
<accession>A0AAV7URC1</accession>
<evidence type="ECO:0000256" key="1">
    <source>
        <dbReference type="SAM" id="Phobius"/>
    </source>
</evidence>
<comment type="caution">
    <text evidence="2">The sequence shown here is derived from an EMBL/GenBank/DDBJ whole genome shotgun (WGS) entry which is preliminary data.</text>
</comment>
<dbReference type="AlphaFoldDB" id="A0AAV7URC1"/>
<dbReference type="Proteomes" id="UP001066276">
    <property type="component" value="Chromosome 2_2"/>
</dbReference>
<feature type="transmembrane region" description="Helical" evidence="1">
    <location>
        <begin position="183"/>
        <end position="206"/>
    </location>
</feature>
<gene>
    <name evidence="2" type="ORF">NDU88_000914</name>
</gene>
<evidence type="ECO:0000313" key="2">
    <source>
        <dbReference type="EMBL" id="KAJ1191598.1"/>
    </source>
</evidence>
<reference evidence="2" key="1">
    <citation type="journal article" date="2022" name="bioRxiv">
        <title>Sequencing and chromosome-scale assembly of the giantPleurodeles waltlgenome.</title>
        <authorList>
            <person name="Brown T."/>
            <person name="Elewa A."/>
            <person name="Iarovenko S."/>
            <person name="Subramanian E."/>
            <person name="Araus A.J."/>
            <person name="Petzold A."/>
            <person name="Susuki M."/>
            <person name="Suzuki K.-i.T."/>
            <person name="Hayashi T."/>
            <person name="Toyoda A."/>
            <person name="Oliveira C."/>
            <person name="Osipova E."/>
            <person name="Leigh N.D."/>
            <person name="Simon A."/>
            <person name="Yun M.H."/>
        </authorList>
    </citation>
    <scope>NUCLEOTIDE SEQUENCE</scope>
    <source>
        <strain evidence="2">20211129_DDA</strain>
        <tissue evidence="2">Liver</tissue>
    </source>
</reference>
<keyword evidence="1" id="KW-1133">Transmembrane helix</keyword>
<organism evidence="2 3">
    <name type="scientific">Pleurodeles waltl</name>
    <name type="common">Iberian ribbed newt</name>
    <dbReference type="NCBI Taxonomy" id="8319"/>
    <lineage>
        <taxon>Eukaryota</taxon>
        <taxon>Metazoa</taxon>
        <taxon>Chordata</taxon>
        <taxon>Craniata</taxon>
        <taxon>Vertebrata</taxon>
        <taxon>Euteleostomi</taxon>
        <taxon>Amphibia</taxon>
        <taxon>Batrachia</taxon>
        <taxon>Caudata</taxon>
        <taxon>Salamandroidea</taxon>
        <taxon>Salamandridae</taxon>
        <taxon>Pleurodelinae</taxon>
        <taxon>Pleurodeles</taxon>
    </lineage>
</organism>
<name>A0AAV7URC1_PLEWA</name>
<keyword evidence="1" id="KW-0812">Transmembrane</keyword>
<keyword evidence="3" id="KW-1185">Reference proteome</keyword>
<proteinExistence type="predicted"/>
<protein>
    <submittedName>
        <fullName evidence="2">Uncharacterized protein</fullName>
    </submittedName>
</protein>
<dbReference type="EMBL" id="JANPWB010000004">
    <property type="protein sequence ID" value="KAJ1191598.1"/>
    <property type="molecule type" value="Genomic_DNA"/>
</dbReference>